<comment type="caution">
    <text evidence="1">The sequence shown here is derived from an EMBL/GenBank/DDBJ whole genome shotgun (WGS) entry which is preliminary data.</text>
</comment>
<proteinExistence type="predicted"/>
<evidence type="ECO:0000313" key="1">
    <source>
        <dbReference type="EMBL" id="PKU98120.1"/>
    </source>
</evidence>
<dbReference type="AlphaFoldDB" id="A0A2N3QYF2"/>
<dbReference type="EMBL" id="PCHA01000004">
    <property type="protein sequence ID" value="PKU98120.1"/>
    <property type="molecule type" value="Genomic_DNA"/>
</dbReference>
<evidence type="ECO:0000313" key="2">
    <source>
        <dbReference type="Proteomes" id="UP000233722"/>
    </source>
</evidence>
<sequence>MQCSSPRAISSVLSIHTTVRRASSRPAMRGAMIPASCTVCSLRRRSLHMHSTLSDMPVESLLASVDSVPSAQTTIRTMHRQLVEAHAENRRIFSYERVWGVAHQRLCGGTWIGKHLHANLRRIQIPPPESIKNIKKYNGVLRWQLDGLHPEDCPLMYFSWAGAFSVTVPSSILGVEPALEASPMEKSPAQPKYTGTHVI</sequence>
<accession>A0A2N3QYF2</accession>
<protein>
    <submittedName>
        <fullName evidence="1">Uncharacterized protein</fullName>
    </submittedName>
</protein>
<dbReference type="Proteomes" id="UP000233722">
    <property type="component" value="Unassembled WGS sequence"/>
</dbReference>
<reference evidence="1 2" key="1">
    <citation type="submission" date="2017-10" db="EMBL/GenBank/DDBJ databases">
        <title>Bifidobacterium genomics.</title>
        <authorList>
            <person name="Lugli G.A."/>
            <person name="Milani C."/>
            <person name="Mancabelli L."/>
        </authorList>
    </citation>
    <scope>NUCLEOTIDE SEQUENCE [LARGE SCALE GENOMIC DNA]</scope>
    <source>
        <strain evidence="1 2">1747B</strain>
    </source>
</reference>
<gene>
    <name evidence="1" type="ORF">CQR45_0012</name>
</gene>
<name>A0A2N3QYF2_9BIFI</name>
<organism evidence="1 2">
    <name type="scientific">Bifidobacterium pseudolongum subsp. globosum</name>
    <dbReference type="NCBI Taxonomy" id="1690"/>
    <lineage>
        <taxon>Bacteria</taxon>
        <taxon>Bacillati</taxon>
        <taxon>Actinomycetota</taxon>
        <taxon>Actinomycetes</taxon>
        <taxon>Bifidobacteriales</taxon>
        <taxon>Bifidobacteriaceae</taxon>
        <taxon>Bifidobacterium</taxon>
    </lineage>
</organism>